<feature type="domain" description="Bacterial type II secretion system protein E" evidence="3">
    <location>
        <begin position="209"/>
        <end position="223"/>
    </location>
</feature>
<proteinExistence type="predicted"/>
<dbReference type="InterPro" id="IPR027417">
    <property type="entry name" value="P-loop_NTPase"/>
</dbReference>
<dbReference type="GO" id="GO:0016887">
    <property type="term" value="F:ATP hydrolysis activity"/>
    <property type="evidence" value="ECO:0007669"/>
    <property type="project" value="TreeGrafter"/>
</dbReference>
<dbReference type="GO" id="GO:0005524">
    <property type="term" value="F:ATP binding"/>
    <property type="evidence" value="ECO:0007669"/>
    <property type="project" value="UniProtKB-KW"/>
</dbReference>
<evidence type="ECO:0000256" key="2">
    <source>
        <dbReference type="ARBA" id="ARBA00022840"/>
    </source>
</evidence>
<dbReference type="CDD" id="cd01129">
    <property type="entry name" value="PulE-GspE-like"/>
    <property type="match status" value="1"/>
</dbReference>
<dbReference type="SUPFAM" id="SSF52540">
    <property type="entry name" value="P-loop containing nucleoside triphosphate hydrolases"/>
    <property type="match status" value="1"/>
</dbReference>
<dbReference type="PROSITE" id="PS00662">
    <property type="entry name" value="T2SP_E"/>
    <property type="match status" value="1"/>
</dbReference>
<dbReference type="PANTHER" id="PTHR30258:SF1">
    <property type="entry name" value="PROTEIN TRANSPORT PROTEIN HOFB HOMOLOG"/>
    <property type="match status" value="1"/>
</dbReference>
<sequence>MEQEDEAPIIRLINAMLTEAIKQNASDIHIETFETRMLIRFRVDGVLREVLQPNRALAPMLISRIKVMAKLDIAEKRVPQDGRISLTVGGNPIDLRVAVLPTMFGESVVLRILDRSNVSLDLDKIGMREDDLKTFKTLIRRPHGVIINTGPTGSGKTTTLYAALNTLNDPAVKILMAEDPVEYDIDGIVQCQTDAAIGKTFGRLLRSFLRQDPDVILVGEIRDLETAQISIQASLTGHLVFTTLHTNDAPSAVARLLDIGVEPFLITATFEAVVAQRLARRICTHCKEVY</sequence>
<reference evidence="4" key="1">
    <citation type="journal article" date="2015" name="Nature">
        <title>Complex archaea that bridge the gap between prokaryotes and eukaryotes.</title>
        <authorList>
            <person name="Spang A."/>
            <person name="Saw J.H."/>
            <person name="Jorgensen S.L."/>
            <person name="Zaremba-Niedzwiedzka K."/>
            <person name="Martijn J."/>
            <person name="Lind A.E."/>
            <person name="van Eijk R."/>
            <person name="Schleper C."/>
            <person name="Guy L."/>
            <person name="Ettema T.J."/>
        </authorList>
    </citation>
    <scope>NUCLEOTIDE SEQUENCE</scope>
</reference>
<keyword evidence="2" id="KW-0067">ATP-binding</keyword>
<gene>
    <name evidence="4" type="ORF">LCGC14_3103490</name>
</gene>
<comment type="caution">
    <text evidence="4">The sequence shown here is derived from an EMBL/GenBank/DDBJ whole genome shotgun (WGS) entry which is preliminary data.</text>
</comment>
<evidence type="ECO:0000256" key="1">
    <source>
        <dbReference type="ARBA" id="ARBA00022741"/>
    </source>
</evidence>
<accession>A0A0F8W7E8</accession>
<dbReference type="EMBL" id="LAZR01066949">
    <property type="protein sequence ID" value="KKK52578.1"/>
    <property type="molecule type" value="Genomic_DNA"/>
</dbReference>
<dbReference type="InterPro" id="IPR001482">
    <property type="entry name" value="T2SS/T4SS_dom"/>
</dbReference>
<evidence type="ECO:0000259" key="3">
    <source>
        <dbReference type="PROSITE" id="PS00662"/>
    </source>
</evidence>
<dbReference type="Gene3D" id="3.40.50.300">
    <property type="entry name" value="P-loop containing nucleotide triphosphate hydrolases"/>
    <property type="match status" value="1"/>
</dbReference>
<dbReference type="SMART" id="SM00382">
    <property type="entry name" value="AAA"/>
    <property type="match status" value="1"/>
</dbReference>
<organism evidence="4">
    <name type="scientific">marine sediment metagenome</name>
    <dbReference type="NCBI Taxonomy" id="412755"/>
    <lineage>
        <taxon>unclassified sequences</taxon>
        <taxon>metagenomes</taxon>
        <taxon>ecological metagenomes</taxon>
    </lineage>
</organism>
<dbReference type="FunFam" id="3.30.450.90:FF:000001">
    <property type="entry name" value="Type II secretion system ATPase GspE"/>
    <property type="match status" value="1"/>
</dbReference>
<dbReference type="Pfam" id="PF00437">
    <property type="entry name" value="T2SSE"/>
    <property type="match status" value="1"/>
</dbReference>
<dbReference type="PANTHER" id="PTHR30258">
    <property type="entry name" value="TYPE II SECRETION SYSTEM PROTEIN GSPE-RELATED"/>
    <property type="match status" value="1"/>
</dbReference>
<name>A0A0F8W7E8_9ZZZZ</name>
<feature type="non-terminal residue" evidence="4">
    <location>
        <position position="290"/>
    </location>
</feature>
<evidence type="ECO:0000313" key="4">
    <source>
        <dbReference type="EMBL" id="KKK52578.1"/>
    </source>
</evidence>
<dbReference type="GO" id="GO:0005886">
    <property type="term" value="C:plasma membrane"/>
    <property type="evidence" value="ECO:0007669"/>
    <property type="project" value="TreeGrafter"/>
</dbReference>
<dbReference type="Gene3D" id="3.30.450.90">
    <property type="match status" value="1"/>
</dbReference>
<keyword evidence="1" id="KW-0547">Nucleotide-binding</keyword>
<protein>
    <recommendedName>
        <fullName evidence="3">Bacterial type II secretion system protein E domain-containing protein</fullName>
    </recommendedName>
</protein>
<dbReference type="AlphaFoldDB" id="A0A0F8W7E8"/>
<dbReference type="InterPro" id="IPR003593">
    <property type="entry name" value="AAA+_ATPase"/>
</dbReference>